<organism evidence="1 2">
    <name type="scientific">Roseofilum halophilum BLCC-M91</name>
    <dbReference type="NCBI Taxonomy" id="3022259"/>
    <lineage>
        <taxon>Bacteria</taxon>
        <taxon>Bacillati</taxon>
        <taxon>Cyanobacteriota</taxon>
        <taxon>Cyanophyceae</taxon>
        <taxon>Desertifilales</taxon>
        <taxon>Desertifilaceae</taxon>
        <taxon>Roseofilum</taxon>
        <taxon>Roseofilum halophilum</taxon>
    </lineage>
</organism>
<proteinExistence type="predicted"/>
<evidence type="ECO:0000313" key="1">
    <source>
        <dbReference type="EMBL" id="MDJ1177810.1"/>
    </source>
</evidence>
<dbReference type="EMBL" id="JAQPOK010000021">
    <property type="protein sequence ID" value="MDJ1177810.1"/>
    <property type="molecule type" value="Genomic_DNA"/>
</dbReference>
<name>A0ABT7BF63_9CYAN</name>
<evidence type="ECO:0008006" key="3">
    <source>
        <dbReference type="Google" id="ProtNLM"/>
    </source>
</evidence>
<evidence type="ECO:0000313" key="2">
    <source>
        <dbReference type="Proteomes" id="UP001231370"/>
    </source>
</evidence>
<protein>
    <recommendedName>
        <fullName evidence="3">Transposase</fullName>
    </recommendedName>
</protein>
<keyword evidence="2" id="KW-1185">Reference proteome</keyword>
<gene>
    <name evidence="1" type="ORF">PJF56_02920</name>
</gene>
<feature type="non-terminal residue" evidence="1">
    <location>
        <position position="1"/>
    </location>
</feature>
<accession>A0ABT7BF63</accession>
<dbReference type="Proteomes" id="UP001231370">
    <property type="component" value="Unassembled WGS sequence"/>
</dbReference>
<comment type="caution">
    <text evidence="1">The sequence shown here is derived from an EMBL/GenBank/DDBJ whole genome shotgun (WGS) entry which is preliminary data.</text>
</comment>
<sequence length="61" mass="7304">IFTGMYVWSNKLCPLATQVDLFLTKSPDRRCSVSNFRHATDAVQHFCDIPYRWRRLKTWLI</sequence>
<dbReference type="RefSeq" id="WP_283761138.1">
    <property type="nucleotide sequence ID" value="NZ_JAQPOK010000021.1"/>
</dbReference>
<reference evidence="1 2" key="1">
    <citation type="submission" date="2023-01" db="EMBL/GenBank/DDBJ databases">
        <title>Novel diversity within Roseofilum (Cyanobacteria; Desertifilaceae) from marine benthic mats with descriptions of four novel species.</title>
        <authorList>
            <person name="Wang Y."/>
            <person name="Berthold D.E."/>
            <person name="Hu J."/>
            <person name="Lefler F.W."/>
            <person name="Laughinghouse H.D. IV."/>
        </authorList>
    </citation>
    <scope>NUCLEOTIDE SEQUENCE [LARGE SCALE GENOMIC DNA]</scope>
    <source>
        <strain evidence="1 2">BLCC-M91</strain>
    </source>
</reference>